<name>A0A7G5XEP0_9BACT</name>
<dbReference type="Pfam" id="PF08281">
    <property type="entry name" value="Sigma70_r4_2"/>
    <property type="match status" value="1"/>
</dbReference>
<feature type="domain" description="RNA polymerase sigma-70 region 2" evidence="5">
    <location>
        <begin position="21"/>
        <end position="88"/>
    </location>
</feature>
<evidence type="ECO:0000256" key="1">
    <source>
        <dbReference type="ARBA" id="ARBA00010641"/>
    </source>
</evidence>
<organism evidence="7 8">
    <name type="scientific">Lacibacter sediminis</name>
    <dbReference type="NCBI Taxonomy" id="2760713"/>
    <lineage>
        <taxon>Bacteria</taxon>
        <taxon>Pseudomonadati</taxon>
        <taxon>Bacteroidota</taxon>
        <taxon>Chitinophagia</taxon>
        <taxon>Chitinophagales</taxon>
        <taxon>Chitinophagaceae</taxon>
        <taxon>Lacibacter</taxon>
    </lineage>
</organism>
<gene>
    <name evidence="7" type="ORF">H4075_17985</name>
</gene>
<keyword evidence="3" id="KW-0731">Sigma factor</keyword>
<dbReference type="InterPro" id="IPR013324">
    <property type="entry name" value="RNA_pol_sigma_r3/r4-like"/>
</dbReference>
<dbReference type="KEGG" id="lacs:H4075_17985"/>
<sequence>MTEEALLQACLKNQPAAQQELYSKYSPKMLAVCYRFARSREDAEDMLQEGFIRVFTQIHQFQNKGSFEGWIRRIIVHTCINHIKKHKKFNDSVDISQAHTLQVREDSVPSIIQAKQVIECIRMLPIGYRTVLNLFAIDGYSHREISTMLDIEESTSRSQYTRAKAMLEQILVQKKIIFRPQKQGEWVAAAHARF</sequence>
<evidence type="ECO:0000256" key="3">
    <source>
        <dbReference type="ARBA" id="ARBA00023082"/>
    </source>
</evidence>
<dbReference type="RefSeq" id="WP_182802205.1">
    <property type="nucleotide sequence ID" value="NZ_CP060007.1"/>
</dbReference>
<keyword evidence="4" id="KW-0804">Transcription</keyword>
<protein>
    <submittedName>
        <fullName evidence="7">Sigma-70 family RNA polymerase sigma factor</fullName>
    </submittedName>
</protein>
<accession>A0A7G5XEP0</accession>
<comment type="similarity">
    <text evidence="1">Belongs to the sigma-70 factor family. ECF subfamily.</text>
</comment>
<dbReference type="GO" id="GO:0016987">
    <property type="term" value="F:sigma factor activity"/>
    <property type="evidence" value="ECO:0007669"/>
    <property type="project" value="UniProtKB-KW"/>
</dbReference>
<proteinExistence type="inferred from homology"/>
<reference evidence="8" key="1">
    <citation type="submission" date="2020-08" db="EMBL/GenBank/DDBJ databases">
        <title>Lacibacter sp. S13-6-6 genome sequencing.</title>
        <authorList>
            <person name="Jin L."/>
        </authorList>
    </citation>
    <scope>NUCLEOTIDE SEQUENCE [LARGE SCALE GENOMIC DNA]</scope>
    <source>
        <strain evidence="8">S13-6-6</strain>
    </source>
</reference>
<dbReference type="PANTHER" id="PTHR43133">
    <property type="entry name" value="RNA POLYMERASE ECF-TYPE SIGMA FACTO"/>
    <property type="match status" value="1"/>
</dbReference>
<evidence type="ECO:0000259" key="5">
    <source>
        <dbReference type="Pfam" id="PF04542"/>
    </source>
</evidence>
<dbReference type="Gene3D" id="1.10.1740.10">
    <property type="match status" value="1"/>
</dbReference>
<evidence type="ECO:0000313" key="8">
    <source>
        <dbReference type="Proteomes" id="UP000515344"/>
    </source>
</evidence>
<keyword evidence="2" id="KW-0805">Transcription regulation</keyword>
<dbReference type="GO" id="GO:0006352">
    <property type="term" value="P:DNA-templated transcription initiation"/>
    <property type="evidence" value="ECO:0007669"/>
    <property type="project" value="InterPro"/>
</dbReference>
<dbReference type="EMBL" id="CP060007">
    <property type="protein sequence ID" value="QNA43943.1"/>
    <property type="molecule type" value="Genomic_DNA"/>
</dbReference>
<dbReference type="InterPro" id="IPR007627">
    <property type="entry name" value="RNA_pol_sigma70_r2"/>
</dbReference>
<evidence type="ECO:0000313" key="7">
    <source>
        <dbReference type="EMBL" id="QNA43943.1"/>
    </source>
</evidence>
<evidence type="ECO:0000259" key="6">
    <source>
        <dbReference type="Pfam" id="PF08281"/>
    </source>
</evidence>
<evidence type="ECO:0000256" key="2">
    <source>
        <dbReference type="ARBA" id="ARBA00023015"/>
    </source>
</evidence>
<dbReference type="SUPFAM" id="SSF88659">
    <property type="entry name" value="Sigma3 and sigma4 domains of RNA polymerase sigma factors"/>
    <property type="match status" value="1"/>
</dbReference>
<dbReference type="InterPro" id="IPR039425">
    <property type="entry name" value="RNA_pol_sigma-70-like"/>
</dbReference>
<dbReference type="AlphaFoldDB" id="A0A7G5XEP0"/>
<dbReference type="Gene3D" id="1.10.10.10">
    <property type="entry name" value="Winged helix-like DNA-binding domain superfamily/Winged helix DNA-binding domain"/>
    <property type="match status" value="1"/>
</dbReference>
<dbReference type="PANTHER" id="PTHR43133:SF46">
    <property type="entry name" value="RNA POLYMERASE SIGMA-70 FACTOR ECF SUBFAMILY"/>
    <property type="match status" value="1"/>
</dbReference>
<feature type="domain" description="RNA polymerase sigma factor 70 region 4 type 2" evidence="6">
    <location>
        <begin position="116"/>
        <end position="167"/>
    </location>
</feature>
<dbReference type="Pfam" id="PF04542">
    <property type="entry name" value="Sigma70_r2"/>
    <property type="match status" value="1"/>
</dbReference>
<dbReference type="InterPro" id="IPR013325">
    <property type="entry name" value="RNA_pol_sigma_r2"/>
</dbReference>
<dbReference type="GO" id="GO:0003677">
    <property type="term" value="F:DNA binding"/>
    <property type="evidence" value="ECO:0007669"/>
    <property type="project" value="InterPro"/>
</dbReference>
<dbReference type="NCBIfam" id="TIGR02937">
    <property type="entry name" value="sigma70-ECF"/>
    <property type="match status" value="1"/>
</dbReference>
<dbReference type="Proteomes" id="UP000515344">
    <property type="component" value="Chromosome"/>
</dbReference>
<dbReference type="InterPro" id="IPR036388">
    <property type="entry name" value="WH-like_DNA-bd_sf"/>
</dbReference>
<dbReference type="SUPFAM" id="SSF88946">
    <property type="entry name" value="Sigma2 domain of RNA polymerase sigma factors"/>
    <property type="match status" value="1"/>
</dbReference>
<keyword evidence="8" id="KW-1185">Reference proteome</keyword>
<dbReference type="InterPro" id="IPR013249">
    <property type="entry name" value="RNA_pol_sigma70_r4_t2"/>
</dbReference>
<evidence type="ECO:0000256" key="4">
    <source>
        <dbReference type="ARBA" id="ARBA00023163"/>
    </source>
</evidence>
<dbReference type="InterPro" id="IPR014284">
    <property type="entry name" value="RNA_pol_sigma-70_dom"/>
</dbReference>